<dbReference type="InterPro" id="IPR018967">
    <property type="entry name" value="FeS-contain_CDGSH-typ"/>
</dbReference>
<keyword evidence="7" id="KW-1185">Reference proteome</keyword>
<dbReference type="SMART" id="SM00704">
    <property type="entry name" value="ZnF_CDGSH"/>
    <property type="match status" value="1"/>
</dbReference>
<keyword evidence="2" id="KW-0479">Metal-binding</keyword>
<reference evidence="6 7" key="1">
    <citation type="journal article" date="2021" name="Syst. Appl. Microbiol.">
        <title>Pseudomonas lalucatii sp. nov. isolated from Vallgornera, a karstic cave in Mallorca, Western Mediterranean.</title>
        <authorList>
            <person name="Busquets A."/>
            <person name="Mulet M."/>
            <person name="Gomila M."/>
            <person name="Garcia-Valdes E."/>
        </authorList>
    </citation>
    <scope>NUCLEOTIDE SEQUENCE [LARGE SCALE GENOMIC DNA]</scope>
    <source>
        <strain evidence="6 7">R1b54</strain>
    </source>
</reference>
<dbReference type="Pfam" id="PF09360">
    <property type="entry name" value="zf-CDGSH"/>
    <property type="match status" value="1"/>
</dbReference>
<name>A0ABS5Q4R6_9PSED</name>
<organism evidence="6 7">
    <name type="scientific">Pseudomonas lalucatii</name>
    <dbReference type="NCBI Taxonomy" id="1424203"/>
    <lineage>
        <taxon>Bacteria</taxon>
        <taxon>Pseudomonadati</taxon>
        <taxon>Pseudomonadota</taxon>
        <taxon>Gammaproteobacteria</taxon>
        <taxon>Pseudomonadales</taxon>
        <taxon>Pseudomonadaceae</taxon>
        <taxon>Pseudomonas</taxon>
    </lineage>
</organism>
<evidence type="ECO:0000259" key="5">
    <source>
        <dbReference type="SMART" id="SM00704"/>
    </source>
</evidence>
<keyword evidence="1" id="KW-0001">2Fe-2S</keyword>
<keyword evidence="3" id="KW-0408">Iron</keyword>
<dbReference type="Proteomes" id="UP001196601">
    <property type="component" value="Unassembled WGS sequence"/>
</dbReference>
<evidence type="ECO:0000256" key="1">
    <source>
        <dbReference type="ARBA" id="ARBA00022714"/>
    </source>
</evidence>
<evidence type="ECO:0000256" key="4">
    <source>
        <dbReference type="ARBA" id="ARBA00023014"/>
    </source>
</evidence>
<sequence length="89" mass="9966">MPGESAPLLPEVRRVESGETGLLRRCGRSPALPDCPSDCAEGLRLEPLRERLLLLCRCGLSRCLPYCDGSHSPPASGWHARWRRFWHGD</sequence>
<evidence type="ECO:0000256" key="3">
    <source>
        <dbReference type="ARBA" id="ARBA00023004"/>
    </source>
</evidence>
<feature type="domain" description="Iron-binding zinc finger CDGSH type" evidence="5">
    <location>
        <begin position="38"/>
        <end position="77"/>
    </location>
</feature>
<protein>
    <submittedName>
        <fullName evidence="6">CDGSH iron-sulfur domain-containing protein</fullName>
    </submittedName>
</protein>
<dbReference type="EMBL" id="JADPMV010000002">
    <property type="protein sequence ID" value="MBS7663559.1"/>
    <property type="molecule type" value="Genomic_DNA"/>
</dbReference>
<dbReference type="RefSeq" id="WP_213640945.1">
    <property type="nucleotide sequence ID" value="NZ_JADPMV010000002.1"/>
</dbReference>
<evidence type="ECO:0000313" key="7">
    <source>
        <dbReference type="Proteomes" id="UP001196601"/>
    </source>
</evidence>
<keyword evidence="4" id="KW-0411">Iron-sulfur</keyword>
<dbReference type="InterPro" id="IPR042216">
    <property type="entry name" value="MitoNEET_CISD"/>
</dbReference>
<evidence type="ECO:0000256" key="2">
    <source>
        <dbReference type="ARBA" id="ARBA00022723"/>
    </source>
</evidence>
<comment type="caution">
    <text evidence="6">The sequence shown here is derived from an EMBL/GenBank/DDBJ whole genome shotgun (WGS) entry which is preliminary data.</text>
</comment>
<accession>A0ABS5Q4R6</accession>
<dbReference type="Gene3D" id="3.40.5.90">
    <property type="entry name" value="CDGSH iron-sulfur domain, mitoNEET-type"/>
    <property type="match status" value="1"/>
</dbReference>
<evidence type="ECO:0000313" key="6">
    <source>
        <dbReference type="EMBL" id="MBS7663559.1"/>
    </source>
</evidence>
<gene>
    <name evidence="6" type="ORF">I0D00_16660</name>
</gene>
<proteinExistence type="predicted"/>